<evidence type="ECO:0000256" key="1">
    <source>
        <dbReference type="SAM" id="Coils"/>
    </source>
</evidence>
<proteinExistence type="predicted"/>
<dbReference type="InterPro" id="IPR005546">
    <property type="entry name" value="Autotransporte_beta"/>
</dbReference>
<organism evidence="4">
    <name type="scientific">Leptotrichia alba</name>
    <dbReference type="NCBI Taxonomy" id="3239304"/>
    <lineage>
        <taxon>Bacteria</taxon>
        <taxon>Fusobacteriati</taxon>
        <taxon>Fusobacteriota</taxon>
        <taxon>Fusobacteriia</taxon>
        <taxon>Fusobacteriales</taxon>
        <taxon>Leptotrichiaceae</taxon>
        <taxon>Leptotrichia</taxon>
    </lineage>
</organism>
<name>A0AB39V3J7_9FUSO</name>
<feature type="coiled-coil region" evidence="1">
    <location>
        <begin position="67"/>
        <end position="94"/>
    </location>
</feature>
<dbReference type="InterPro" id="IPR036709">
    <property type="entry name" value="Autotransporte_beta_dom_sf"/>
</dbReference>
<dbReference type="RefSeq" id="WP_369715470.1">
    <property type="nucleotide sequence ID" value="NZ_CP165647.1"/>
</dbReference>
<keyword evidence="2" id="KW-0472">Membrane</keyword>
<dbReference type="PROSITE" id="PS51208">
    <property type="entry name" value="AUTOTRANSPORTER"/>
    <property type="match status" value="1"/>
</dbReference>
<dbReference type="InterPro" id="IPR053787">
    <property type="entry name" value="Autotransptr-assoc_N"/>
</dbReference>
<sequence>MSNNLKKAKKDLKAFAKRAKHVKYTESLLFSYLITGMITFSIGLNTSSNVLYERMNKELVMSADKTRTAIKKKKKANEEAIEDLNLELIQLMEQGDQVVKSKWASWQFGSNTFLESKNGTYKGRGDKAPKYLFNGIYTRGDWRARNAMSLSSVRRTGREPLTPGNESLNSWKALDSSEDNMAEVLRDRAINASTNGSRSWGLARLRELQEPVNEIEILARISPKEVLKQPITLSVSEPVVANLNAPEVNPQINTPLNAPVIKLPTIEPVSINKLTINAPGTPTAPGAPTITIGIGAPDAPGTPTAPTAPTVPTIKVNPSSPGSVTAPTIKIDVTIPTISALNIVPPVAVTPPNVVSPTIKPVDFAIDPAGDSTSYKRNDWIYIPGIVNVGPLGNKDYITLSSVAVNTSVQSPANQVINVTANNNRALVVDEAKPGASVTYKGSINLQKSQNVGIDLQGTHQGSKSAPAMLTVTNAGTITGVAKDGTNINREHIAFGFNNADASNNTTMSHMINSGEISLNAPSSAGIQLKPEDPHHWQPKSWSDAPLQINSRKIDKTVGRVLMKAENTGNLNLNGTGSFGIVTVFNKGVPKNLFIPSYQSSHEDLRSERTYDGERILPGGEIGRSALGDSKYTSGIYNTGSINISGDNSIAVGLLQEIQEVKLGGNINIGTTAVTQETGVSNLANSGSKTYNVNKVEEAVGVFAGVPTMPVRPGEKDTLIADNTLGNVANSLVGTETVELINTPNSNGITLGDHATESIGALVGDTEVDLNNGLVNGFSTSGRKLKRSGDITAKAGYKITVGGEKNYGFVVSNSAHSSTFNPSTVDDLLYSVDKDNHGRGINEGAIDVTGKSSIGFALIKGGKSQNSGIISVKDKAEDSIGFYGKEDNFTNSGTIQVTSSKDKNKAIVLDGTNTTNKINFTNTGNVYVNTADNSNTNLIGTGNIGVYAQGNYKFDHNSGIVKAGTNAIAFYVKDATGQVNIKAPIDIAASGTGDNKGTTIGIYSDGDAKVKFGDNSKLTIGEGAVGLYSSDATKFNNTFEIETGKKLTVELGKNSTFALLNGNKSVTTSPLLSKYLNNGTTDKIEITQFGEGASLFYATSKAKAVLDTDYTVANGAAASTSVLVANDGANVEIANGKTLTTNTNVGLIATRGVGVSGSGSVAENKGTLVSTRTEKGIGIYTTYATGKNSGTITMDNKEAVGMLATIGSTLINSSKIELKGISSAGMYGENSDLTNGAGSQIVVNKAASAGMYAKMTGASSVPKTSKNEGKIEIIADGAGKSAAMYSRMESGSTAKLTTENTGTIEVAQEASVGIFADNVSGQASGQSEVLNSGLVKMTGIKSVGIIGKKSKVTNSGTGTNGIEISGTGSAGILATDKSEVINSGRIEGSTGTDLVGISVDKTSTVENSGTITMKTDSNTGIASKGGDVTNSGTITLEKAASTGISSENANVTNSATTGKIIVKNGNSMGIYSKSDGSVDRTVSNAGKITLETPTGQTPEKSAAIYSLLSGGSKKLTTTNKGTINVGQIGSVGIYAKNETGTNTNSVVENKSAINVTKAESAGILGEKSDITNAQTTGVITLSAIKTAGIIGNNDSKVSNAGRIETTGITPADATEGLVGISLNASEGTNETTGTITLGTDFSTGMYGKAASTLTNYGTITGNNKHAVGMAANASTATNETTGTITLNGVNSTGMFGESAAKLINKNIINGNATGAVGMAVNASTAENNNRATINLIANESTGIFGKAGSTVTNAGTIDMKTATPSNVSEGLVGIALDASTGTNTSTGKIKIGTAYSTGMFGKVGSTVTNEGSITGDKLKAVGMAGNASTVTNKKTIALEGKNSTGMFGTASSTLLNDEGATITVKEEESVGIYSKENVKLAQNKGTILTEKKKSAGMLGNEGSLENENSITTKEEESAGMYVENATAANKKTITAEGKASAGIYVKLDKAAGGTISGTNEGSNAVITMEKEGSAGMLGFVNSAVTDVSSSLTLTNSGDININSKDSAGMMVTNDSGSVLKGSVKAENTGTITLSSTITTDNKNIGILANKNATGINEGTINVNTLVSVGMLGQKGSDVINKKTITLSGEKGIGMLAKDSDSKATNENTISVVGKQSSGMLAESSGKVENKKAIIVTAEKGVGIFISDTGTGTNTSTGTITLENTEAVGIFAKNNGSTYTAENAGSIVLGKADGSTNKISLIGMFGQAESGKTASVKNTGTIDINTKKSVGMYAKNDSANSVTAVDLHNAGTININNAESAGIYAPKANVSKVGKINLKDSAITNGSSAVYISEGGKVSDTDTAEISLGTVNQNRVAYYVNGAGSALAGTNIGKITGYGVGVYLQGNSGTDVAKIDSNTPALDYKASGANGNGIIGLYLSGDTDIQAYTKGITVGDSVDTKYAIGIYANKQGIPGTPYSITTPIQAGANGVGIYSDKDSNIKYTGDMEIGDGTTAGIGIFITKKEGANGGKVELASNTIKLKGTGGVAVIASEGTVFDGKNATIELLGTNVQGVGVYAKKGSEVNVDNWHFKNYGNSAEEVRSEEGIAKITAPVKQLNPKMVLTHVINGETYIANGSKVMSVNDGSIAATSNIGLMAEGLKNPTAPAPLTWQEGNFEIANHGTIDFSIAEKSTAIFSNSARALNDGTIKVGENSTAIYGFYDENTRKYDGSTLNKLEIETSANSKISLGNGSTGMYLINAEKVENKGGEITADTGAAKNVGIYVVNGQDSNSNNNKNLTMTTAANIALGDGSVGIYSKGKPGSYSNAVTNTGNITIGNQLTAASGKSPAVAVYAENTKFDNDSKVRVGENGIAFYGKNSEITAKNSVDFSNKGVLAYLENSKFVSYLGDLDTKNTMIYAKDSDVTLLDSSMNKVKVTVHDGVTGAYIEGKSTLNGVREIVLGEKSTGLFLKNTQPNFISSTELINGTKKEARGIISMDSNLTNNSKISLTGEDSVGIYSNANTFKTVVNNGKLTLSGKKTLGVFLRGVQSFKNTADIDIADSLSSLEPTIGIYTAEGSSSINHASGKIEVGKKSIGIYSKTDSDVEIESGKINVKDEAIGIYKEKGKVVLKGELNVDKHTSTVVNTEPVGVYAVNGAEINDQSSKITIGEKSYGFILNNTDLSKTNIYRNDNSGTVTMENDSVFLYSSGKADINNKRSINGNNSDHLIGFYIKNGGDFVNEGNIDFSNGKGNIGIYAPGGKVTNKAKISVGKTDDMDSLTGKPYADTSKIVYGIGMAADNGGHIINHESGEIRVYGNKSIGMYGSGHGTVVENFGKIYLDGSRATASDKVQSMTGVYIDNGATFVNHKNGLIRTADAYAGRDGKVNKNVNGLVGVAIMNGSTLENHGNILIDAEDSYGVIIRGKRDSNGKLERYAVIKNYGNIKVAGKGAFGISWKDVSQDDIDKLKAQINDKLASDPRGQEIVQASGTDKSFEGVSIVIKNGKPVFSIGGVQIPDSEVEKIEKIVGRESNVSISDVGFYIDTLGRTKPVNFVGVAPPSNSQLIIGTEYSEITNKKQWFLSGDVIKPFLQEIQGRNFRLTTLSGSMTWIATPVLDSHGQLVGLAMKKIPYTSLVEKQENPYNFVDGLEQRYDMNELTSIEKRVFVKLNSIGKNEEAVMTQAIDEMMGHQYANVQQRIFETGNLLNKEFGYLRNEWDTKSKNSNKMKTFGMKGEYKTDTAGIIDYKNKAYGFAYLNENETVRLGESKGWYAGAIKNKFDFSDIGGSKEEQNILKAGVFKSMPIGKDYNNGLNWTVSAEGFAGTGEMKRKFLVVDEIFQSKSEYRSYGFGLKNELRKNIRTSERTSISPYGSLKFEYGRFTGLKEDNGQVRLEVKSNDYYSIKPEAGIEFKYKQPMGVRTTFVAKLGLAYQNELGKVGDVSNQGRVRYTTAGWFDIRGEKDDRRGNGKADLNLGIENTRFGATINAGYDTKGKNVRGGIGVRVIF</sequence>
<feature type="domain" description="Autotransporter" evidence="3">
    <location>
        <begin position="3646"/>
        <end position="3942"/>
    </location>
</feature>
<feature type="transmembrane region" description="Helical" evidence="2">
    <location>
        <begin position="27"/>
        <end position="44"/>
    </location>
</feature>
<dbReference type="InterPro" id="IPR012332">
    <property type="entry name" value="Autotransporter_pectin_lyase_C"/>
</dbReference>
<dbReference type="KEGG" id="lala:AB8B28_09485"/>
<dbReference type="SMART" id="SM00869">
    <property type="entry name" value="Autotransporter"/>
    <property type="match status" value="1"/>
</dbReference>
<dbReference type="Gene3D" id="2.160.20.20">
    <property type="match status" value="1"/>
</dbReference>
<protein>
    <submittedName>
        <fullName evidence="4">Autotransporter-associated N-terminal domain-containing protein</fullName>
    </submittedName>
</protein>
<gene>
    <name evidence="4" type="ORF">AB8B28_09485</name>
</gene>
<evidence type="ECO:0000313" key="4">
    <source>
        <dbReference type="EMBL" id="XDU61874.1"/>
    </source>
</evidence>
<dbReference type="EMBL" id="CP165647">
    <property type="protein sequence ID" value="XDU61874.1"/>
    <property type="molecule type" value="Genomic_DNA"/>
</dbReference>
<keyword evidence="2" id="KW-0812">Transmembrane</keyword>
<keyword evidence="1" id="KW-0175">Coiled coil</keyword>
<dbReference type="SUPFAM" id="SSF103515">
    <property type="entry name" value="Autotransporter"/>
    <property type="match status" value="1"/>
</dbReference>
<reference evidence="4" key="1">
    <citation type="submission" date="2024-07" db="EMBL/GenBank/DDBJ databases">
        <authorList>
            <person name="Li X.-J."/>
            <person name="Wang X."/>
        </authorList>
    </citation>
    <scope>NUCLEOTIDE SEQUENCE</scope>
    <source>
        <strain evidence="4">HSP-536</strain>
    </source>
</reference>
<evidence type="ECO:0000259" key="3">
    <source>
        <dbReference type="PROSITE" id="PS51208"/>
    </source>
</evidence>
<accession>A0AB39V3J7</accession>
<keyword evidence="2" id="KW-1133">Transmembrane helix</keyword>
<evidence type="ECO:0000256" key="2">
    <source>
        <dbReference type="SAM" id="Phobius"/>
    </source>
</evidence>
<dbReference type="NCBIfam" id="NF033175">
    <property type="entry name" value="fuso_auto_Nterm"/>
    <property type="match status" value="1"/>
</dbReference>